<protein>
    <recommendedName>
        <fullName evidence="2">Methyltransferase domain-containing protein</fullName>
    </recommendedName>
</protein>
<evidence type="ECO:0000256" key="1">
    <source>
        <dbReference type="ARBA" id="ARBA00022679"/>
    </source>
</evidence>
<accession>A0ABQ5R3R2</accession>
<dbReference type="InterPro" id="IPR041698">
    <property type="entry name" value="Methyltransf_25"/>
</dbReference>
<keyword evidence="4" id="KW-1185">Reference proteome</keyword>
<evidence type="ECO:0000259" key="2">
    <source>
        <dbReference type="Pfam" id="PF13649"/>
    </source>
</evidence>
<dbReference type="InterPro" id="IPR029063">
    <property type="entry name" value="SAM-dependent_MTases_sf"/>
</dbReference>
<gene>
    <name evidence="3" type="ORF">Pa4123_62340</name>
</gene>
<dbReference type="CDD" id="cd02440">
    <property type="entry name" value="AdoMet_MTases"/>
    <property type="match status" value="1"/>
</dbReference>
<dbReference type="PANTHER" id="PTHR43861">
    <property type="entry name" value="TRANS-ACONITATE 2-METHYLTRANSFERASE-RELATED"/>
    <property type="match status" value="1"/>
</dbReference>
<reference evidence="3" key="1">
    <citation type="submission" date="2022-12" db="EMBL/GenBank/DDBJ databases">
        <title>New Phytohabitans aurantiacus sp. RD004123 nov., an actinomycete isolated from soil.</title>
        <authorList>
            <person name="Triningsih D.W."/>
            <person name="Harunari E."/>
            <person name="Igarashi Y."/>
        </authorList>
    </citation>
    <scope>NUCLEOTIDE SEQUENCE</scope>
    <source>
        <strain evidence="3">RD004123</strain>
    </source>
</reference>
<evidence type="ECO:0000313" key="4">
    <source>
        <dbReference type="Proteomes" id="UP001144280"/>
    </source>
</evidence>
<feature type="domain" description="Methyltransferase" evidence="2">
    <location>
        <begin position="90"/>
        <end position="183"/>
    </location>
</feature>
<proteinExistence type="predicted"/>
<dbReference type="Proteomes" id="UP001144280">
    <property type="component" value="Unassembled WGS sequence"/>
</dbReference>
<organism evidence="3 4">
    <name type="scientific">Phytohabitans aurantiacus</name>
    <dbReference type="NCBI Taxonomy" id="3016789"/>
    <lineage>
        <taxon>Bacteria</taxon>
        <taxon>Bacillati</taxon>
        <taxon>Actinomycetota</taxon>
        <taxon>Actinomycetes</taxon>
        <taxon>Micromonosporales</taxon>
        <taxon>Micromonosporaceae</taxon>
    </lineage>
</organism>
<dbReference type="EMBL" id="BSDI01000039">
    <property type="protein sequence ID" value="GLI00958.1"/>
    <property type="molecule type" value="Genomic_DNA"/>
</dbReference>
<dbReference type="Gene3D" id="3.40.50.150">
    <property type="entry name" value="Vaccinia Virus protein VP39"/>
    <property type="match status" value="1"/>
</dbReference>
<dbReference type="PANTHER" id="PTHR43861:SF3">
    <property type="entry name" value="PUTATIVE (AFU_ORTHOLOGUE AFUA_2G14390)-RELATED"/>
    <property type="match status" value="1"/>
</dbReference>
<comment type="caution">
    <text evidence="3">The sequence shown here is derived from an EMBL/GenBank/DDBJ whole genome shotgun (WGS) entry which is preliminary data.</text>
</comment>
<dbReference type="Pfam" id="PF13649">
    <property type="entry name" value="Methyltransf_25"/>
    <property type="match status" value="1"/>
</dbReference>
<name>A0ABQ5R3R2_9ACTN</name>
<keyword evidence="1" id="KW-0808">Transferase</keyword>
<evidence type="ECO:0000313" key="3">
    <source>
        <dbReference type="EMBL" id="GLI00958.1"/>
    </source>
</evidence>
<dbReference type="SUPFAM" id="SSF53335">
    <property type="entry name" value="S-adenosyl-L-methionine-dependent methyltransferases"/>
    <property type="match status" value="1"/>
</dbReference>
<sequence length="255" mass="27269">MPASLLLKWQQCLSTGGRVGTLVGMESNEAKGAVAEKTAAGHQHTEDDPAALFEPAGWDERYRGQEKIWSGNPNPQLVAEAAGLAPGTALDVGCGEGGDVIWLASQGWTVTGADFSANGLARAARHAEQAGVADRVDWWRVDARAFTAEGRSYDLVTSHYLHPPDGGMVEVVRRLAEAVAPGGHLLVVGHAPSEVFTHMAESHRRAMFAAEDLLPGLPDDFEPLVAEQRPRSVNRNGAVVDIQDSTLLARRARAR</sequence>